<dbReference type="AlphaFoldDB" id="A0AAE0JQ72"/>
<dbReference type="InterPro" id="IPR036396">
    <property type="entry name" value="Cyt_P450_sf"/>
</dbReference>
<evidence type="ECO:0000256" key="2">
    <source>
        <dbReference type="ARBA" id="ARBA00004792"/>
    </source>
</evidence>
<evidence type="ECO:0000256" key="3">
    <source>
        <dbReference type="ARBA" id="ARBA00010617"/>
    </source>
</evidence>
<reference evidence="11" key="1">
    <citation type="journal article" date="2023" name="Mol. Phylogenet. Evol.">
        <title>Genome-scale phylogeny and comparative genomics of the fungal order Sordariales.</title>
        <authorList>
            <person name="Hensen N."/>
            <person name="Bonometti L."/>
            <person name="Westerberg I."/>
            <person name="Brannstrom I.O."/>
            <person name="Guillou S."/>
            <person name="Cros-Aarteil S."/>
            <person name="Calhoun S."/>
            <person name="Haridas S."/>
            <person name="Kuo A."/>
            <person name="Mondo S."/>
            <person name="Pangilinan J."/>
            <person name="Riley R."/>
            <person name="LaButti K."/>
            <person name="Andreopoulos B."/>
            <person name="Lipzen A."/>
            <person name="Chen C."/>
            <person name="Yan M."/>
            <person name="Daum C."/>
            <person name="Ng V."/>
            <person name="Clum A."/>
            <person name="Steindorff A."/>
            <person name="Ohm R.A."/>
            <person name="Martin F."/>
            <person name="Silar P."/>
            <person name="Natvig D.O."/>
            <person name="Lalanne C."/>
            <person name="Gautier V."/>
            <person name="Ament-Velasquez S.L."/>
            <person name="Kruys A."/>
            <person name="Hutchinson M.I."/>
            <person name="Powell A.J."/>
            <person name="Barry K."/>
            <person name="Miller A.N."/>
            <person name="Grigoriev I.V."/>
            <person name="Debuchy R."/>
            <person name="Gladieux P."/>
            <person name="Hiltunen Thoren M."/>
            <person name="Johannesson H."/>
        </authorList>
    </citation>
    <scope>NUCLEOTIDE SEQUENCE</scope>
    <source>
        <strain evidence="11">CBS 560.94</strain>
    </source>
</reference>
<accession>A0AAE0JQ72</accession>
<evidence type="ECO:0000313" key="12">
    <source>
        <dbReference type="Proteomes" id="UP001278500"/>
    </source>
</evidence>
<dbReference type="Proteomes" id="UP001278500">
    <property type="component" value="Unassembled WGS sequence"/>
</dbReference>
<dbReference type="Pfam" id="PF00067">
    <property type="entry name" value="p450"/>
    <property type="match status" value="1"/>
</dbReference>
<comment type="pathway">
    <text evidence="2">Antibiotic biosynthesis.</text>
</comment>
<name>A0AAE0JQ72_9PEZI</name>
<dbReference type="Gene3D" id="1.10.630.10">
    <property type="entry name" value="Cytochrome P450"/>
    <property type="match status" value="1"/>
</dbReference>
<dbReference type="RefSeq" id="XP_062686833.1">
    <property type="nucleotide sequence ID" value="XM_062825383.1"/>
</dbReference>
<keyword evidence="9" id="KW-0045">Antibiotic biosynthesis</keyword>
<keyword evidence="8" id="KW-0503">Monooxygenase</keyword>
<evidence type="ECO:0008006" key="13">
    <source>
        <dbReference type="Google" id="ProtNLM"/>
    </source>
</evidence>
<dbReference type="InterPro" id="IPR050121">
    <property type="entry name" value="Cytochrome_P450_monoxygenase"/>
</dbReference>
<evidence type="ECO:0000256" key="7">
    <source>
        <dbReference type="ARBA" id="ARBA00023004"/>
    </source>
</evidence>
<keyword evidence="4" id="KW-0349">Heme</keyword>
<keyword evidence="6" id="KW-0560">Oxidoreductase</keyword>
<dbReference type="InterPro" id="IPR001128">
    <property type="entry name" value="Cyt_P450"/>
</dbReference>
<dbReference type="PANTHER" id="PTHR24305:SF77">
    <property type="entry name" value="CYTOCHROME P450 MONOOXYGENASE"/>
    <property type="match status" value="1"/>
</dbReference>
<evidence type="ECO:0000256" key="9">
    <source>
        <dbReference type="ARBA" id="ARBA00023194"/>
    </source>
</evidence>
<keyword evidence="7" id="KW-0408">Iron</keyword>
<proteinExistence type="inferred from homology"/>
<evidence type="ECO:0000256" key="1">
    <source>
        <dbReference type="ARBA" id="ARBA00001971"/>
    </source>
</evidence>
<reference evidence="11" key="2">
    <citation type="submission" date="2023-06" db="EMBL/GenBank/DDBJ databases">
        <authorList>
            <consortium name="Lawrence Berkeley National Laboratory"/>
            <person name="Haridas S."/>
            <person name="Hensen N."/>
            <person name="Bonometti L."/>
            <person name="Westerberg I."/>
            <person name="Brannstrom I.O."/>
            <person name="Guillou S."/>
            <person name="Cros-Aarteil S."/>
            <person name="Calhoun S."/>
            <person name="Kuo A."/>
            <person name="Mondo S."/>
            <person name="Pangilinan J."/>
            <person name="Riley R."/>
            <person name="Labutti K."/>
            <person name="Andreopoulos B."/>
            <person name="Lipzen A."/>
            <person name="Chen C."/>
            <person name="Yanf M."/>
            <person name="Daum C."/>
            <person name="Ng V."/>
            <person name="Clum A."/>
            <person name="Steindorff A."/>
            <person name="Ohm R."/>
            <person name="Martin F."/>
            <person name="Silar P."/>
            <person name="Natvig D."/>
            <person name="Lalanne C."/>
            <person name="Gautier V."/>
            <person name="Ament-Velasquez S.L."/>
            <person name="Kruys A."/>
            <person name="Hutchinson M.I."/>
            <person name="Powell A.J."/>
            <person name="Barry K."/>
            <person name="Miller A.N."/>
            <person name="Grigoriev I.V."/>
            <person name="Debuchy R."/>
            <person name="Gladieux P."/>
            <person name="Thoren M.H."/>
            <person name="Johannesson H."/>
        </authorList>
    </citation>
    <scope>NUCLEOTIDE SEQUENCE</scope>
    <source>
        <strain evidence="11">CBS 560.94</strain>
    </source>
</reference>
<dbReference type="GeneID" id="87862537"/>
<dbReference type="SUPFAM" id="SSF48264">
    <property type="entry name" value="Cytochrome P450"/>
    <property type="match status" value="1"/>
</dbReference>
<feature type="region of interest" description="Disordered" evidence="10">
    <location>
        <begin position="1"/>
        <end position="20"/>
    </location>
</feature>
<evidence type="ECO:0000256" key="5">
    <source>
        <dbReference type="ARBA" id="ARBA00022723"/>
    </source>
</evidence>
<comment type="caution">
    <text evidence="11">The sequence shown here is derived from an EMBL/GenBank/DDBJ whole genome shotgun (WGS) entry which is preliminary data.</text>
</comment>
<keyword evidence="12" id="KW-1185">Reference proteome</keyword>
<dbReference type="GO" id="GO:0020037">
    <property type="term" value="F:heme binding"/>
    <property type="evidence" value="ECO:0007669"/>
    <property type="project" value="InterPro"/>
</dbReference>
<dbReference type="GO" id="GO:0004497">
    <property type="term" value="F:monooxygenase activity"/>
    <property type="evidence" value="ECO:0007669"/>
    <property type="project" value="UniProtKB-KW"/>
</dbReference>
<evidence type="ECO:0000313" key="11">
    <source>
        <dbReference type="EMBL" id="KAK3355455.1"/>
    </source>
</evidence>
<evidence type="ECO:0000256" key="4">
    <source>
        <dbReference type="ARBA" id="ARBA00022617"/>
    </source>
</evidence>
<organism evidence="11 12">
    <name type="scientific">Neurospora tetraspora</name>
    <dbReference type="NCBI Taxonomy" id="94610"/>
    <lineage>
        <taxon>Eukaryota</taxon>
        <taxon>Fungi</taxon>
        <taxon>Dikarya</taxon>
        <taxon>Ascomycota</taxon>
        <taxon>Pezizomycotina</taxon>
        <taxon>Sordariomycetes</taxon>
        <taxon>Sordariomycetidae</taxon>
        <taxon>Sordariales</taxon>
        <taxon>Sordariaceae</taxon>
        <taxon>Neurospora</taxon>
    </lineage>
</organism>
<comment type="similarity">
    <text evidence="3">Belongs to the cytochrome P450 family.</text>
</comment>
<gene>
    <name evidence="11" type="ORF">B0H65DRAFT_438697</name>
</gene>
<dbReference type="EMBL" id="JAUEPP010000001">
    <property type="protein sequence ID" value="KAK3355455.1"/>
    <property type="molecule type" value="Genomic_DNA"/>
</dbReference>
<dbReference type="PANTHER" id="PTHR24305">
    <property type="entry name" value="CYTOCHROME P450"/>
    <property type="match status" value="1"/>
</dbReference>
<evidence type="ECO:0000256" key="6">
    <source>
        <dbReference type="ARBA" id="ARBA00023002"/>
    </source>
</evidence>
<dbReference type="GO" id="GO:0005506">
    <property type="term" value="F:iron ion binding"/>
    <property type="evidence" value="ECO:0007669"/>
    <property type="project" value="InterPro"/>
</dbReference>
<evidence type="ECO:0000256" key="8">
    <source>
        <dbReference type="ARBA" id="ARBA00023033"/>
    </source>
</evidence>
<protein>
    <recommendedName>
        <fullName evidence="13">Cytochrome P450</fullName>
    </recommendedName>
</protein>
<dbReference type="GO" id="GO:0016705">
    <property type="term" value="F:oxidoreductase activity, acting on paired donors, with incorporation or reduction of molecular oxygen"/>
    <property type="evidence" value="ECO:0007669"/>
    <property type="project" value="InterPro"/>
</dbReference>
<comment type="cofactor">
    <cofactor evidence="1">
        <name>heme</name>
        <dbReference type="ChEBI" id="CHEBI:30413"/>
    </cofactor>
</comment>
<evidence type="ECO:0000256" key="10">
    <source>
        <dbReference type="SAM" id="MobiDB-lite"/>
    </source>
</evidence>
<sequence length="182" mass="20249">MLGCPWTGRSRGRGGRTGWRGRSVHDAVTVVLALSTPKTLVEAGQPVRSFDSLPDLPSSRRLVTSKDRTVFLRNGLTQAEIEHEVVFMITAGSDTTATTMRTTILNVITHPNVYLELKRDIFKAAREGKASNPVKYEEALTLPYSICRKRSHAKPAVIHEGLRMRPWSVSPLHRGVFPPSYT</sequence>
<dbReference type="GO" id="GO:0017000">
    <property type="term" value="P:antibiotic biosynthetic process"/>
    <property type="evidence" value="ECO:0007669"/>
    <property type="project" value="UniProtKB-KW"/>
</dbReference>
<keyword evidence="5" id="KW-0479">Metal-binding</keyword>